<evidence type="ECO:0000256" key="2">
    <source>
        <dbReference type="ARBA" id="ARBA00022692"/>
    </source>
</evidence>
<gene>
    <name evidence="6" type="ORF">FN960_00140</name>
</gene>
<evidence type="ECO:0000256" key="4">
    <source>
        <dbReference type="ARBA" id="ARBA00023136"/>
    </source>
</evidence>
<dbReference type="PANTHER" id="PTHR37306">
    <property type="entry name" value="COLICIN V PRODUCTION PROTEIN"/>
    <property type="match status" value="1"/>
</dbReference>
<keyword evidence="7" id="KW-1185">Reference proteome</keyword>
<dbReference type="GO" id="GO:0016020">
    <property type="term" value="C:membrane"/>
    <property type="evidence" value="ECO:0007669"/>
    <property type="project" value="UniProtKB-SubCell"/>
</dbReference>
<keyword evidence="4 5" id="KW-0472">Membrane</keyword>
<proteinExistence type="predicted"/>
<dbReference type="AlphaFoldDB" id="A0A554A2S8"/>
<evidence type="ECO:0000256" key="5">
    <source>
        <dbReference type="SAM" id="Phobius"/>
    </source>
</evidence>
<evidence type="ECO:0000313" key="6">
    <source>
        <dbReference type="EMBL" id="TSB48004.1"/>
    </source>
</evidence>
<feature type="transmembrane region" description="Helical" evidence="5">
    <location>
        <begin position="119"/>
        <end position="143"/>
    </location>
</feature>
<dbReference type="EMBL" id="VLXZ01000001">
    <property type="protein sequence ID" value="TSB48004.1"/>
    <property type="molecule type" value="Genomic_DNA"/>
</dbReference>
<keyword evidence="2 5" id="KW-0812">Transmembrane</keyword>
<organism evidence="6 7">
    <name type="scientific">Alkalicoccobacillus porphyridii</name>
    <dbReference type="NCBI Taxonomy" id="2597270"/>
    <lineage>
        <taxon>Bacteria</taxon>
        <taxon>Bacillati</taxon>
        <taxon>Bacillota</taxon>
        <taxon>Bacilli</taxon>
        <taxon>Bacillales</taxon>
        <taxon>Bacillaceae</taxon>
        <taxon>Alkalicoccobacillus</taxon>
    </lineage>
</organism>
<dbReference type="GO" id="GO:0009403">
    <property type="term" value="P:toxin biosynthetic process"/>
    <property type="evidence" value="ECO:0007669"/>
    <property type="project" value="InterPro"/>
</dbReference>
<dbReference type="InterPro" id="IPR003825">
    <property type="entry name" value="Colicin-V_CvpA"/>
</dbReference>
<evidence type="ECO:0000256" key="1">
    <source>
        <dbReference type="ARBA" id="ARBA00004141"/>
    </source>
</evidence>
<feature type="transmembrane region" description="Helical" evidence="5">
    <location>
        <begin position="21"/>
        <end position="40"/>
    </location>
</feature>
<comment type="caution">
    <text evidence="6">The sequence shown here is derived from an EMBL/GenBank/DDBJ whole genome shotgun (WGS) entry which is preliminary data.</text>
</comment>
<dbReference type="RefSeq" id="WP_143846350.1">
    <property type="nucleotide sequence ID" value="NZ_VLXZ01000001.1"/>
</dbReference>
<keyword evidence="3 5" id="KW-1133">Transmembrane helix</keyword>
<protein>
    <submittedName>
        <fullName evidence="6">CvpA family protein</fullName>
    </submittedName>
</protein>
<dbReference type="Proteomes" id="UP000318521">
    <property type="component" value="Unassembled WGS sequence"/>
</dbReference>
<dbReference type="PANTHER" id="PTHR37306:SF1">
    <property type="entry name" value="COLICIN V PRODUCTION PROTEIN"/>
    <property type="match status" value="1"/>
</dbReference>
<accession>A0A554A2S8</accession>
<name>A0A554A2S8_9BACI</name>
<dbReference type="Pfam" id="PF02674">
    <property type="entry name" value="Colicin_V"/>
    <property type="match status" value="1"/>
</dbReference>
<evidence type="ECO:0000313" key="7">
    <source>
        <dbReference type="Proteomes" id="UP000318521"/>
    </source>
</evidence>
<reference evidence="6 7" key="1">
    <citation type="submission" date="2019-07" db="EMBL/GenBank/DDBJ databases">
        <authorList>
            <person name="Park Y.J."/>
            <person name="Jeong S.E."/>
            <person name="Jung H.S."/>
        </authorList>
    </citation>
    <scope>NUCLEOTIDE SEQUENCE [LARGE SCALE GENOMIC DNA]</scope>
    <source>
        <strain evidence="7">P16(2019)</strain>
    </source>
</reference>
<feature type="transmembrane region" description="Helical" evidence="5">
    <location>
        <begin position="79"/>
        <end position="107"/>
    </location>
</feature>
<comment type="subcellular location">
    <subcellularLocation>
        <location evidence="1">Membrane</location>
        <topology evidence="1">Multi-pass membrane protein</topology>
    </subcellularLocation>
</comment>
<sequence length="181" mass="20654">MLSIIILLMLLFSFFIGRRRGFILQLIHLTGFIVSLYVAYRYHGALADNIQFRLIIPYPEFDGDGIGGMLFQAFNAEDVYYSAIAFALLFFATRIILHIVGTMLDFVAHLPILRTVNKLLGGILCVLETYLIIFVLLFVAAVLQIQTIQELMQGSLVAQFMMNHTPFLSDWIKDLWISQDL</sequence>
<evidence type="ECO:0000256" key="3">
    <source>
        <dbReference type="ARBA" id="ARBA00022989"/>
    </source>
</evidence>
<dbReference type="OrthoDB" id="1809613at2"/>